<dbReference type="GO" id="GO:0006334">
    <property type="term" value="P:nucleosome assembly"/>
    <property type="evidence" value="ECO:0007669"/>
    <property type="project" value="InterPro"/>
</dbReference>
<accession>A0A9P5YCQ3</accession>
<dbReference type="EMBL" id="MU150242">
    <property type="protein sequence ID" value="KAF9466275.1"/>
    <property type="molecule type" value="Genomic_DNA"/>
</dbReference>
<feature type="compositionally biased region" description="Low complexity" evidence="2">
    <location>
        <begin position="80"/>
        <end position="93"/>
    </location>
</feature>
<feature type="compositionally biased region" description="Polar residues" evidence="2">
    <location>
        <begin position="347"/>
        <end position="358"/>
    </location>
</feature>
<feature type="compositionally biased region" description="Polar residues" evidence="2">
    <location>
        <begin position="228"/>
        <end position="237"/>
    </location>
</feature>
<feature type="compositionally biased region" description="Polar residues" evidence="2">
    <location>
        <begin position="524"/>
        <end position="545"/>
    </location>
</feature>
<evidence type="ECO:0000313" key="4">
    <source>
        <dbReference type="EMBL" id="KAF9466275.1"/>
    </source>
</evidence>
<evidence type="ECO:0000256" key="2">
    <source>
        <dbReference type="SAM" id="MobiDB-lite"/>
    </source>
</evidence>
<feature type="compositionally biased region" description="Basic and acidic residues" evidence="2">
    <location>
        <begin position="396"/>
        <end position="405"/>
    </location>
</feature>
<dbReference type="AlphaFoldDB" id="A0A9P5YCQ3"/>
<dbReference type="PROSITE" id="PS51504">
    <property type="entry name" value="H15"/>
    <property type="match status" value="1"/>
</dbReference>
<name>A0A9P5YCQ3_9AGAR</name>
<proteinExistence type="predicted"/>
<feature type="compositionally biased region" description="Low complexity" evidence="2">
    <location>
        <begin position="321"/>
        <end position="340"/>
    </location>
</feature>
<feature type="region of interest" description="Disordered" evidence="2">
    <location>
        <begin position="79"/>
        <end position="181"/>
    </location>
</feature>
<comment type="caution">
    <text evidence="4">The sequence shown here is derived from an EMBL/GenBank/DDBJ whole genome shotgun (WGS) entry which is preliminary data.</text>
</comment>
<organism evidence="4 5">
    <name type="scientific">Collybia nuda</name>
    <dbReference type="NCBI Taxonomy" id="64659"/>
    <lineage>
        <taxon>Eukaryota</taxon>
        <taxon>Fungi</taxon>
        <taxon>Dikarya</taxon>
        <taxon>Basidiomycota</taxon>
        <taxon>Agaricomycotina</taxon>
        <taxon>Agaricomycetes</taxon>
        <taxon>Agaricomycetidae</taxon>
        <taxon>Agaricales</taxon>
        <taxon>Tricholomatineae</taxon>
        <taxon>Clitocybaceae</taxon>
        <taxon>Collybia</taxon>
    </lineage>
</organism>
<feature type="domain" description="H15" evidence="3">
    <location>
        <begin position="238"/>
        <end position="307"/>
    </location>
</feature>
<feature type="compositionally biased region" description="Low complexity" evidence="2">
    <location>
        <begin position="368"/>
        <end position="380"/>
    </location>
</feature>
<dbReference type="Gene3D" id="1.10.10.10">
    <property type="entry name" value="Winged helix-like DNA-binding domain superfamily/Winged helix DNA-binding domain"/>
    <property type="match status" value="1"/>
</dbReference>
<gene>
    <name evidence="4" type="ORF">BDZ94DRAFT_1187600</name>
</gene>
<reference evidence="4" key="1">
    <citation type="submission" date="2020-11" db="EMBL/GenBank/DDBJ databases">
        <authorList>
            <consortium name="DOE Joint Genome Institute"/>
            <person name="Ahrendt S."/>
            <person name="Riley R."/>
            <person name="Andreopoulos W."/>
            <person name="Labutti K."/>
            <person name="Pangilinan J."/>
            <person name="Ruiz-Duenas F.J."/>
            <person name="Barrasa J.M."/>
            <person name="Sanchez-Garcia M."/>
            <person name="Camarero S."/>
            <person name="Miyauchi S."/>
            <person name="Serrano A."/>
            <person name="Linde D."/>
            <person name="Babiker R."/>
            <person name="Drula E."/>
            <person name="Ayuso-Fernandez I."/>
            <person name="Pacheco R."/>
            <person name="Padilla G."/>
            <person name="Ferreira P."/>
            <person name="Barriuso J."/>
            <person name="Kellner H."/>
            <person name="Castanera R."/>
            <person name="Alfaro M."/>
            <person name="Ramirez L."/>
            <person name="Pisabarro A.G."/>
            <person name="Kuo A."/>
            <person name="Tritt A."/>
            <person name="Lipzen A."/>
            <person name="He G."/>
            <person name="Yan M."/>
            <person name="Ng V."/>
            <person name="Cullen D."/>
            <person name="Martin F."/>
            <person name="Rosso M.-N."/>
            <person name="Henrissat B."/>
            <person name="Hibbett D."/>
            <person name="Martinez A.T."/>
            <person name="Grigoriev I.V."/>
        </authorList>
    </citation>
    <scope>NUCLEOTIDE SEQUENCE</scope>
    <source>
        <strain evidence="4">CBS 247.69</strain>
    </source>
</reference>
<feature type="compositionally biased region" description="Pro residues" evidence="2">
    <location>
        <begin position="200"/>
        <end position="213"/>
    </location>
</feature>
<evidence type="ECO:0000256" key="1">
    <source>
        <dbReference type="ARBA" id="ARBA00020833"/>
    </source>
</evidence>
<dbReference type="Pfam" id="PF00538">
    <property type="entry name" value="Linker_histone"/>
    <property type="match status" value="1"/>
</dbReference>
<dbReference type="InterPro" id="IPR036388">
    <property type="entry name" value="WH-like_DNA-bd_sf"/>
</dbReference>
<keyword evidence="5" id="KW-1185">Reference proteome</keyword>
<dbReference type="OrthoDB" id="5863171at2759"/>
<evidence type="ECO:0000313" key="5">
    <source>
        <dbReference type="Proteomes" id="UP000807353"/>
    </source>
</evidence>
<evidence type="ECO:0000259" key="3">
    <source>
        <dbReference type="PROSITE" id="PS51504"/>
    </source>
</evidence>
<dbReference type="InterPro" id="IPR036390">
    <property type="entry name" value="WH_DNA-bd_sf"/>
</dbReference>
<sequence>MQPGSIAFSSPSPHHPYHVPYHTHLPAQQDHELKKQYLTLLPPQQIIEICLTFDIHVPPYVKSTIWPPDINAAIATLQKTSSPTAEPSTTEASVSNGPPAMGSLGEGLDASSSPGNLAKPDKPQPPDRSTPTPGPSIQLQSVPKEQPGAQVSQPHPPHPPPYPHQPYGYPHPQSAYPHTPYYQHSSLGYPYSPYQMPGYPHPPHPGFPQPPLNPLFTNSPQQPPQPADNFNQHTSTDDLPSYEEMIAEALQDSEDVEGCAPKDLFNWMASRYPLQQNFRPSASQALQKAFKRGRFQKGSNGKYRINATWEGGNTSRRTTRRPQTQATSTSSGPSTASPFTHAPLVHHQQTTPTPQNAPNHHFQGSYVFPYGQPGYPGFPQHQLQQPPIPTAPAAEASDRSSHNEGDAADAYEAAQNILKAINFGGLLEFPEEDETTKKSIIPQVTTTEVPTGSIFHPTPTNVTIDVDSSVGHTLETNRVGVGINTLQVSSGNPRAELQAQLALLAAQLAELVQTDEEDPPPAHQPNQPSSEPSLIFTKDSQSMTAAPSVPDPPLPVSKPLPPVIGHPHTEQEEEEDSDDDDMEEVI</sequence>
<feature type="compositionally biased region" description="Acidic residues" evidence="2">
    <location>
        <begin position="571"/>
        <end position="586"/>
    </location>
</feature>
<feature type="compositionally biased region" description="Pro residues" evidence="2">
    <location>
        <begin position="549"/>
        <end position="564"/>
    </location>
</feature>
<feature type="region of interest" description="Disordered" evidence="2">
    <location>
        <begin position="515"/>
        <end position="586"/>
    </location>
</feature>
<dbReference type="InterPro" id="IPR005818">
    <property type="entry name" value="Histone_H1/H5_H15"/>
</dbReference>
<feature type="region of interest" description="Disordered" evidence="2">
    <location>
        <begin position="1"/>
        <end position="22"/>
    </location>
</feature>
<feature type="region of interest" description="Disordered" evidence="2">
    <location>
        <begin position="304"/>
        <end position="406"/>
    </location>
</feature>
<protein>
    <recommendedName>
        <fullName evidence="1">Histone H1</fullName>
    </recommendedName>
</protein>
<dbReference type="GO" id="GO:0003677">
    <property type="term" value="F:DNA binding"/>
    <property type="evidence" value="ECO:0007669"/>
    <property type="project" value="InterPro"/>
</dbReference>
<feature type="compositionally biased region" description="Pro residues" evidence="2">
    <location>
        <begin position="154"/>
        <end position="164"/>
    </location>
</feature>
<feature type="region of interest" description="Disordered" evidence="2">
    <location>
        <begin position="200"/>
        <end position="237"/>
    </location>
</feature>
<dbReference type="SUPFAM" id="SSF46785">
    <property type="entry name" value="Winged helix' DNA-binding domain"/>
    <property type="match status" value="1"/>
</dbReference>
<dbReference type="GO" id="GO:0000786">
    <property type="term" value="C:nucleosome"/>
    <property type="evidence" value="ECO:0007669"/>
    <property type="project" value="InterPro"/>
</dbReference>
<dbReference type="Proteomes" id="UP000807353">
    <property type="component" value="Unassembled WGS sequence"/>
</dbReference>